<gene>
    <name evidence="1" type="ORF">LCI18_013016</name>
</gene>
<evidence type="ECO:0000313" key="1">
    <source>
        <dbReference type="EMBL" id="UPL02082.1"/>
    </source>
</evidence>
<keyword evidence="2" id="KW-1185">Reference proteome</keyword>
<accession>A0ACD3ZMK4</accession>
<proteinExistence type="predicted"/>
<dbReference type="Proteomes" id="UP000830768">
    <property type="component" value="Chromosome 11"/>
</dbReference>
<sequence>MKKLYERLRSGRSPAPIDNPQEETNREPAPSATPRSITDLNPLKQPSTLSFPDGIEVLHDCPDATVDICFVHGLTGNRISTWTAHGQTAPWPKTLLPEKLSKARILTYGYDAYIVSKAVSSSNRLIDHATNLLVDLTNDRAGSRASSRPLIFIAHSLGGLICKEAILISRNNPDRRRRDIFTHLKGIIFMGTPHKGSWMADWAKMPASALGLIKSTNKSLLRILETDDQLLESIQARFLALVREQREAGRQLEVTCFFEELPLPVVGKVVSKDSATLEGYDPITIHANHGDMVKFRCAEENGFKRLAGELTVWESEIGRSISTPEAIAPQAYVETNTTMGKERVISAKHTMHYLPFLRNRNFVGRKDVIETLQYLLTSSDEQRIALVGLGGMGKTQIALQLAHLVKSKSQEYENCSVIWIPALSMASFEQACTTIVNKFGVKCAGDEDPKEIIREFLSSDKAGKWLLIIDNADDISVLYGSTKQPGGIADFLPDSDDGRILFTTRSQEVAVSVAGSCVVELSEMGPEEAKALLQKSLIKKDQTQDDKLVGELLQKLTHLPLAISQASAYMNTNKVPIKEYLRLFQNTGKDMVELLSRGFRDGSHYRSAQGAVATTWIVSFNQIRDTDGDAARLLSFAAHIEPKAIPRTLLPTLGSEQQMTQAIGTLCGYSFLNRREDSEIFDMHSLVHLATKVWNASHDLERQQRQTATMRLAEVFPTDAWENRELWRQYLPHALRVLNSAVSDESKEFCELGFWVGRCLLRDGRTREAVDLLEYVVSIREKTLAENYPDRLASQHNLARAYQANGQIDKAIDLLEHVVSINEKTLAENHPDRLASQNNLARAYQANGQIDKAIDLLEHVVSINEKTLAENHPDRLASQNNLARAYQANGQIKKAVELLEHVVSINEKTLAENHPDQLASQHNLARAYQANGQIDKAIDLLEHVVSINEKTLAENHPDRLASQNNLARAYQANSQIDKAMELLEHVVLINEKALAENHPDRLASQHNLAQAYQANGQIKKAVELLEHVVSINEKTLAENHPDQLASQHNLARAYQANGQIKKAVELLEHVVAMKKEIMTENHPDRLASQHTLAVVYQANGQVEKAMELLEHVVAINEKTLAVNHPDRLASQHNLAIIYRANSQIEKAVELLEHVVAINKTLAENHPDRLASQHNLAQAYQANGQVKKAVELLEHVVAMKKEIMAENHPDRLASQHTLAVAYQANGQIEKAVELLEHVVAINKTLAENHPDRLASQHNLAQAYQANSQIEKAVELLEHIVAVKKEIMAETHPSRLVSEELLQYLRNPRQLN</sequence>
<evidence type="ECO:0000313" key="2">
    <source>
        <dbReference type="Proteomes" id="UP000830768"/>
    </source>
</evidence>
<organism evidence="1 2">
    <name type="scientific">Fusarium solani subsp. cucurbitae</name>
    <name type="common">Neocosmosporum cucurbitae</name>
    <dbReference type="NCBI Taxonomy" id="2747967"/>
    <lineage>
        <taxon>Eukaryota</taxon>
        <taxon>Fungi</taxon>
        <taxon>Dikarya</taxon>
        <taxon>Ascomycota</taxon>
        <taxon>Pezizomycotina</taxon>
        <taxon>Sordariomycetes</taxon>
        <taxon>Hypocreomycetidae</taxon>
        <taxon>Hypocreales</taxon>
        <taxon>Nectriaceae</taxon>
        <taxon>Fusarium</taxon>
        <taxon>Fusarium solani species complex</taxon>
    </lineage>
</organism>
<name>A0ACD3ZMK4_FUSSC</name>
<reference evidence="1" key="1">
    <citation type="submission" date="2021-11" db="EMBL/GenBank/DDBJ databases">
        <title>Fusarium solani-melongenae Genome sequencing and assembly.</title>
        <authorList>
            <person name="Xie S."/>
            <person name="Huang L."/>
            <person name="Zhang X."/>
        </authorList>
    </citation>
    <scope>NUCLEOTIDE SEQUENCE</scope>
    <source>
        <strain evidence="1">CRI 24-3</strain>
    </source>
</reference>
<dbReference type="EMBL" id="CP090039">
    <property type="protein sequence ID" value="UPL02082.1"/>
    <property type="molecule type" value="Genomic_DNA"/>
</dbReference>
<protein>
    <submittedName>
        <fullName evidence="1">Uncharacterized protein</fullName>
    </submittedName>
</protein>